<evidence type="ECO:0000256" key="4">
    <source>
        <dbReference type="SAM" id="SignalP"/>
    </source>
</evidence>
<sequence>MQRRTLLSLSAWPLAAGCASSSTPGTEPGTVLTQVDTALGSFTIAVNPARAPITVANYLAHVDAALLDGGSVYRIVRPENQGPETRHKIEVVQWGMNLGSERKPPRPPIAHETTAMTGLRHLDGTVSMARLAPGSATAEYFICIGAQPELDFGGRRNPDGQGFAAFGQVVAGREVVQALYARGVADTQYPKPPIAVLRVRRAAAVRG</sequence>
<dbReference type="AlphaFoldDB" id="A0A437RHD7"/>
<dbReference type="GO" id="GO:0003755">
    <property type="term" value="F:peptidyl-prolyl cis-trans isomerase activity"/>
    <property type="evidence" value="ECO:0007669"/>
    <property type="project" value="UniProtKB-KW"/>
</dbReference>
<gene>
    <name evidence="6" type="ORF">EOE66_09830</name>
</gene>
<evidence type="ECO:0000256" key="1">
    <source>
        <dbReference type="ARBA" id="ARBA00013194"/>
    </source>
</evidence>
<dbReference type="Gene3D" id="2.40.100.10">
    <property type="entry name" value="Cyclophilin-like"/>
    <property type="match status" value="1"/>
</dbReference>
<dbReference type="InterPro" id="IPR044665">
    <property type="entry name" value="E_coli_cyclophilin_A-like"/>
</dbReference>
<dbReference type="Pfam" id="PF00160">
    <property type="entry name" value="Pro_isomerase"/>
    <property type="match status" value="1"/>
</dbReference>
<proteinExistence type="predicted"/>
<dbReference type="EC" id="5.2.1.8" evidence="1"/>
<dbReference type="Proteomes" id="UP000285575">
    <property type="component" value="Unassembled WGS sequence"/>
</dbReference>
<evidence type="ECO:0000313" key="7">
    <source>
        <dbReference type="Proteomes" id="UP000285575"/>
    </source>
</evidence>
<keyword evidence="7" id="KW-1185">Reference proteome</keyword>
<dbReference type="PROSITE" id="PS51257">
    <property type="entry name" value="PROKAR_LIPOPROTEIN"/>
    <property type="match status" value="1"/>
</dbReference>
<keyword evidence="3 6" id="KW-0413">Isomerase</keyword>
<evidence type="ECO:0000256" key="2">
    <source>
        <dbReference type="ARBA" id="ARBA00023110"/>
    </source>
</evidence>
<feature type="signal peptide" evidence="4">
    <location>
        <begin position="1"/>
        <end position="21"/>
    </location>
</feature>
<comment type="caution">
    <text evidence="6">The sequence shown here is derived from an EMBL/GenBank/DDBJ whole genome shotgun (WGS) entry which is preliminary data.</text>
</comment>
<dbReference type="RefSeq" id="WP_128228517.1">
    <property type="nucleotide sequence ID" value="NZ_SACR01000003.1"/>
</dbReference>
<organism evidence="6 7">
    <name type="scientific">Rubrivivax rivuli</name>
    <dbReference type="NCBI Taxonomy" id="1862385"/>
    <lineage>
        <taxon>Bacteria</taxon>
        <taxon>Pseudomonadati</taxon>
        <taxon>Pseudomonadota</taxon>
        <taxon>Betaproteobacteria</taxon>
        <taxon>Burkholderiales</taxon>
        <taxon>Sphaerotilaceae</taxon>
        <taxon>Rubrivivax</taxon>
    </lineage>
</organism>
<accession>A0A437RHD7</accession>
<evidence type="ECO:0000259" key="5">
    <source>
        <dbReference type="PROSITE" id="PS50072"/>
    </source>
</evidence>
<name>A0A437RHD7_9BURK</name>
<keyword evidence="2" id="KW-0697">Rotamase</keyword>
<evidence type="ECO:0000256" key="3">
    <source>
        <dbReference type="ARBA" id="ARBA00023235"/>
    </source>
</evidence>
<dbReference type="InterPro" id="IPR029000">
    <property type="entry name" value="Cyclophilin-like_dom_sf"/>
</dbReference>
<dbReference type="EMBL" id="SACR01000003">
    <property type="protein sequence ID" value="RVU46151.1"/>
    <property type="molecule type" value="Genomic_DNA"/>
</dbReference>
<dbReference type="PANTHER" id="PTHR43246">
    <property type="entry name" value="PEPTIDYL-PROLYL CIS-TRANS ISOMERASE CYP38, CHLOROPLASTIC"/>
    <property type="match status" value="1"/>
</dbReference>
<reference evidence="6 7" key="1">
    <citation type="submission" date="2019-01" db="EMBL/GenBank/DDBJ databases">
        <authorList>
            <person name="Chen W.-M."/>
        </authorList>
    </citation>
    <scope>NUCLEOTIDE SEQUENCE [LARGE SCALE GENOMIC DNA]</scope>
    <source>
        <strain evidence="6 7">KYPY4</strain>
    </source>
</reference>
<evidence type="ECO:0000313" key="6">
    <source>
        <dbReference type="EMBL" id="RVU46151.1"/>
    </source>
</evidence>
<dbReference type="PROSITE" id="PS50072">
    <property type="entry name" value="CSA_PPIASE_2"/>
    <property type="match status" value="1"/>
</dbReference>
<dbReference type="OrthoDB" id="9807797at2"/>
<dbReference type="InterPro" id="IPR002130">
    <property type="entry name" value="Cyclophilin-type_PPIase_dom"/>
</dbReference>
<feature type="domain" description="PPIase cyclophilin-type" evidence="5">
    <location>
        <begin position="36"/>
        <end position="201"/>
    </location>
</feature>
<keyword evidence="4" id="KW-0732">Signal</keyword>
<feature type="chain" id="PRO_5019110840" description="peptidylprolyl isomerase" evidence="4">
    <location>
        <begin position="22"/>
        <end position="207"/>
    </location>
</feature>
<protein>
    <recommendedName>
        <fullName evidence="1">peptidylprolyl isomerase</fullName>
        <ecNumber evidence="1">5.2.1.8</ecNumber>
    </recommendedName>
</protein>
<dbReference type="SUPFAM" id="SSF50891">
    <property type="entry name" value="Cyclophilin-like"/>
    <property type="match status" value="1"/>
</dbReference>